<keyword evidence="1" id="KW-0472">Membrane</keyword>
<dbReference type="SUPFAM" id="SSF52833">
    <property type="entry name" value="Thioredoxin-like"/>
    <property type="match status" value="1"/>
</dbReference>
<evidence type="ECO:0000259" key="2">
    <source>
        <dbReference type="Pfam" id="PF13462"/>
    </source>
</evidence>
<evidence type="ECO:0000313" key="3">
    <source>
        <dbReference type="EMBL" id="GAA4119401.1"/>
    </source>
</evidence>
<evidence type="ECO:0000256" key="1">
    <source>
        <dbReference type="SAM" id="Phobius"/>
    </source>
</evidence>
<feature type="transmembrane region" description="Helical" evidence="1">
    <location>
        <begin position="12"/>
        <end position="33"/>
    </location>
</feature>
<dbReference type="Proteomes" id="UP001501495">
    <property type="component" value="Unassembled WGS sequence"/>
</dbReference>
<dbReference type="InterPro" id="IPR036249">
    <property type="entry name" value="Thioredoxin-like_sf"/>
</dbReference>
<keyword evidence="4" id="KW-1185">Reference proteome</keyword>
<dbReference type="EMBL" id="BAAAZH010000014">
    <property type="protein sequence ID" value="GAA4119401.1"/>
    <property type="molecule type" value="Genomic_DNA"/>
</dbReference>
<reference evidence="4" key="1">
    <citation type="journal article" date="2019" name="Int. J. Syst. Evol. Microbiol.">
        <title>The Global Catalogue of Microorganisms (GCM) 10K type strain sequencing project: providing services to taxonomists for standard genome sequencing and annotation.</title>
        <authorList>
            <consortium name="The Broad Institute Genomics Platform"/>
            <consortium name="The Broad Institute Genome Sequencing Center for Infectious Disease"/>
            <person name="Wu L."/>
            <person name="Ma J."/>
        </authorList>
    </citation>
    <scope>NUCLEOTIDE SEQUENCE [LARGE SCALE GENOMIC DNA]</scope>
    <source>
        <strain evidence="4">JCM 16703</strain>
    </source>
</reference>
<gene>
    <name evidence="3" type="ORF">GCM10022215_21910</name>
</gene>
<dbReference type="Gene3D" id="3.40.30.10">
    <property type="entry name" value="Glutaredoxin"/>
    <property type="match status" value="1"/>
</dbReference>
<dbReference type="Pfam" id="PF13462">
    <property type="entry name" value="Thioredoxin_4"/>
    <property type="match status" value="1"/>
</dbReference>
<feature type="domain" description="Thioredoxin-like fold" evidence="2">
    <location>
        <begin position="52"/>
        <end position="209"/>
    </location>
</feature>
<evidence type="ECO:0000313" key="4">
    <source>
        <dbReference type="Proteomes" id="UP001501495"/>
    </source>
</evidence>
<keyword evidence="1" id="KW-1133">Transmembrane helix</keyword>
<dbReference type="RefSeq" id="WP_344733414.1">
    <property type="nucleotide sequence ID" value="NZ_BAAAZH010000014.1"/>
</dbReference>
<organism evidence="3 4">
    <name type="scientific">Nocardioides fonticola</name>
    <dbReference type="NCBI Taxonomy" id="450363"/>
    <lineage>
        <taxon>Bacteria</taxon>
        <taxon>Bacillati</taxon>
        <taxon>Actinomycetota</taxon>
        <taxon>Actinomycetes</taxon>
        <taxon>Propionibacteriales</taxon>
        <taxon>Nocardioidaceae</taxon>
        <taxon>Nocardioides</taxon>
    </lineage>
</organism>
<keyword evidence="1" id="KW-0812">Transmembrane</keyword>
<name>A0ABP7XJY1_9ACTN</name>
<comment type="caution">
    <text evidence="3">The sequence shown here is derived from an EMBL/GenBank/DDBJ whole genome shotgun (WGS) entry which is preliminary data.</text>
</comment>
<accession>A0ABP7XJY1</accession>
<proteinExistence type="predicted"/>
<protein>
    <recommendedName>
        <fullName evidence="2">Thioredoxin-like fold domain-containing protein</fullName>
    </recommendedName>
</protein>
<dbReference type="CDD" id="cd02972">
    <property type="entry name" value="DsbA_family"/>
    <property type="match status" value="1"/>
</dbReference>
<sequence>MADPAVAQQRRARANIAAVVVLVLALLVGAYLFQRSQDAGPVDAPAAGASDYGLAIGDPDAPHELIVYEDFLCPFCRAFEDASNEQLAAAAAAGKVYVEYRPFVLLSRAGDYSLRSTNAFAVVLKASGPEVAKKFHDLLYADQPEETGPFPDDDWLVEKAVAAGAEEDAVRPGIEGLSEKAWAEAATKGAADAGVGGTPTIILDGEQQTADNVTDIAKSVLAAIG</sequence>
<dbReference type="InterPro" id="IPR012336">
    <property type="entry name" value="Thioredoxin-like_fold"/>
</dbReference>